<dbReference type="InterPro" id="IPR011711">
    <property type="entry name" value="GntR_C"/>
</dbReference>
<accession>A0ABU0JLD0</accession>
<dbReference type="PROSITE" id="PS50949">
    <property type="entry name" value="HTH_GNTR"/>
    <property type="match status" value="1"/>
</dbReference>
<feature type="domain" description="HTH gntR-type" evidence="4">
    <location>
        <begin position="15"/>
        <end position="82"/>
    </location>
</feature>
<comment type="caution">
    <text evidence="5">The sequence shown here is derived from an EMBL/GenBank/DDBJ whole genome shotgun (WGS) entry which is preliminary data.</text>
</comment>
<gene>
    <name evidence="5" type="ORF">QO011_007460</name>
</gene>
<name>A0ABU0JLD0_9HYPH</name>
<proteinExistence type="predicted"/>
<dbReference type="EMBL" id="JAUSVX010000022">
    <property type="protein sequence ID" value="MDQ0474420.1"/>
    <property type="molecule type" value="Genomic_DNA"/>
</dbReference>
<evidence type="ECO:0000256" key="3">
    <source>
        <dbReference type="ARBA" id="ARBA00023163"/>
    </source>
</evidence>
<dbReference type="SUPFAM" id="SSF48008">
    <property type="entry name" value="GntR ligand-binding domain-like"/>
    <property type="match status" value="1"/>
</dbReference>
<dbReference type="Pfam" id="PF07729">
    <property type="entry name" value="FCD"/>
    <property type="match status" value="1"/>
</dbReference>
<keyword evidence="2 5" id="KW-0238">DNA-binding</keyword>
<evidence type="ECO:0000259" key="4">
    <source>
        <dbReference type="PROSITE" id="PS50949"/>
    </source>
</evidence>
<evidence type="ECO:0000313" key="5">
    <source>
        <dbReference type="EMBL" id="MDQ0474420.1"/>
    </source>
</evidence>
<keyword evidence="3" id="KW-0804">Transcription</keyword>
<keyword evidence="6" id="KW-1185">Reference proteome</keyword>
<dbReference type="Gene3D" id="1.10.10.10">
    <property type="entry name" value="Winged helix-like DNA-binding domain superfamily/Winged helix DNA-binding domain"/>
    <property type="match status" value="1"/>
</dbReference>
<dbReference type="SMART" id="SM00345">
    <property type="entry name" value="HTH_GNTR"/>
    <property type="match status" value="1"/>
</dbReference>
<dbReference type="InterPro" id="IPR000524">
    <property type="entry name" value="Tscrpt_reg_HTH_GntR"/>
</dbReference>
<dbReference type="InterPro" id="IPR036388">
    <property type="entry name" value="WH-like_DNA-bd_sf"/>
</dbReference>
<sequence length="226" mass="24327">MPKPLALPVSLVPKATLQDQVYRRLSDLILNGEIAPGQTVTIQAVSDAFGVSAMPVREALQRLTAARALTVISGRSIGIPRLTRERLLDLQHVRMAVEGLAGEWAAGQTAPAELAYLEGEFATLSATAATGDVKGYLRANRNFHFAIYRAAGSEVLLGVIESLWLQISPYFHLLHASGNYAVSNREHAEMLQAMRMANPPAMRTAIVADIEAAAAELLTRLDEASA</sequence>
<organism evidence="5 6">
    <name type="scientific">Labrys wisconsinensis</name>
    <dbReference type="NCBI Taxonomy" id="425677"/>
    <lineage>
        <taxon>Bacteria</taxon>
        <taxon>Pseudomonadati</taxon>
        <taxon>Pseudomonadota</taxon>
        <taxon>Alphaproteobacteria</taxon>
        <taxon>Hyphomicrobiales</taxon>
        <taxon>Xanthobacteraceae</taxon>
        <taxon>Labrys</taxon>
    </lineage>
</organism>
<protein>
    <submittedName>
        <fullName evidence="5">DNA-binding GntR family transcriptional regulator</fullName>
    </submittedName>
</protein>
<dbReference type="SMART" id="SM00895">
    <property type="entry name" value="FCD"/>
    <property type="match status" value="1"/>
</dbReference>
<evidence type="ECO:0000256" key="2">
    <source>
        <dbReference type="ARBA" id="ARBA00023125"/>
    </source>
</evidence>
<dbReference type="Gene3D" id="1.20.120.530">
    <property type="entry name" value="GntR ligand-binding domain-like"/>
    <property type="match status" value="1"/>
</dbReference>
<keyword evidence="1" id="KW-0805">Transcription regulation</keyword>
<evidence type="ECO:0000256" key="1">
    <source>
        <dbReference type="ARBA" id="ARBA00023015"/>
    </source>
</evidence>
<reference evidence="5 6" key="1">
    <citation type="submission" date="2023-07" db="EMBL/GenBank/DDBJ databases">
        <title>Genomic Encyclopedia of Type Strains, Phase IV (KMG-IV): sequencing the most valuable type-strain genomes for metagenomic binning, comparative biology and taxonomic classification.</title>
        <authorList>
            <person name="Goeker M."/>
        </authorList>
    </citation>
    <scope>NUCLEOTIDE SEQUENCE [LARGE SCALE GENOMIC DNA]</scope>
    <source>
        <strain evidence="5 6">DSM 19619</strain>
    </source>
</reference>
<dbReference type="PANTHER" id="PTHR43537">
    <property type="entry name" value="TRANSCRIPTIONAL REGULATOR, GNTR FAMILY"/>
    <property type="match status" value="1"/>
</dbReference>
<evidence type="ECO:0000313" key="6">
    <source>
        <dbReference type="Proteomes" id="UP001242480"/>
    </source>
</evidence>
<dbReference type="PANTHER" id="PTHR43537:SF39">
    <property type="entry name" value="HTH-TYPE TRANSCRIPTIONAL REGULATOR MCBR"/>
    <property type="match status" value="1"/>
</dbReference>
<dbReference type="InterPro" id="IPR008920">
    <property type="entry name" value="TF_FadR/GntR_C"/>
</dbReference>
<dbReference type="RefSeq" id="WP_307284006.1">
    <property type="nucleotide sequence ID" value="NZ_JAUSVX010000022.1"/>
</dbReference>
<dbReference type="InterPro" id="IPR036390">
    <property type="entry name" value="WH_DNA-bd_sf"/>
</dbReference>
<dbReference type="GO" id="GO:0003677">
    <property type="term" value="F:DNA binding"/>
    <property type="evidence" value="ECO:0007669"/>
    <property type="project" value="UniProtKB-KW"/>
</dbReference>
<dbReference type="Proteomes" id="UP001242480">
    <property type="component" value="Unassembled WGS sequence"/>
</dbReference>
<dbReference type="Pfam" id="PF00392">
    <property type="entry name" value="GntR"/>
    <property type="match status" value="1"/>
</dbReference>
<dbReference type="SUPFAM" id="SSF46785">
    <property type="entry name" value="Winged helix' DNA-binding domain"/>
    <property type="match status" value="1"/>
</dbReference>